<dbReference type="PANTHER" id="PTHR33169:SF27">
    <property type="entry name" value="TRANSCRIPTIONAL REGULATOR PADR FAMILY PROTEIN"/>
    <property type="match status" value="1"/>
</dbReference>
<dbReference type="InterPro" id="IPR036390">
    <property type="entry name" value="WH_DNA-bd_sf"/>
</dbReference>
<dbReference type="EMBL" id="SZYE01000164">
    <property type="protein sequence ID" value="TKR22587.1"/>
    <property type="molecule type" value="Genomic_DNA"/>
</dbReference>
<proteinExistence type="predicted"/>
<comment type="caution">
    <text evidence="2">The sequence shown here is derived from an EMBL/GenBank/DDBJ whole genome shotgun (WGS) entry which is preliminary data.</text>
</comment>
<evidence type="ECO:0000313" key="2">
    <source>
        <dbReference type="EMBL" id="TKR22587.1"/>
    </source>
</evidence>
<evidence type="ECO:0000259" key="1">
    <source>
        <dbReference type="Pfam" id="PF03551"/>
    </source>
</evidence>
<dbReference type="PANTHER" id="PTHR33169">
    <property type="entry name" value="PADR-FAMILY TRANSCRIPTIONAL REGULATOR"/>
    <property type="match status" value="1"/>
</dbReference>
<protein>
    <submittedName>
        <fullName evidence="2">PadR family transcriptional regulator</fullName>
    </submittedName>
</protein>
<gene>
    <name evidence="2" type="ORF">FA014_15635</name>
</gene>
<feature type="domain" description="Transcription regulator PadR N-terminal" evidence="1">
    <location>
        <begin position="26"/>
        <end position="102"/>
    </location>
</feature>
<accession>A0A7Z8JYQ0</accession>
<dbReference type="Proteomes" id="UP000308121">
    <property type="component" value="Unassembled WGS sequence"/>
</dbReference>
<dbReference type="InterPro" id="IPR052509">
    <property type="entry name" value="Metal_resp_DNA-bind_regulator"/>
</dbReference>
<dbReference type="Gene3D" id="1.10.10.10">
    <property type="entry name" value="Winged helix-like DNA-binding domain superfamily/Winged helix DNA-binding domain"/>
    <property type="match status" value="1"/>
</dbReference>
<evidence type="ECO:0000313" key="3">
    <source>
        <dbReference type="Proteomes" id="UP000308121"/>
    </source>
</evidence>
<dbReference type="AlphaFoldDB" id="A0A7Z8JYQ0"/>
<name>A0A7Z8JYQ0_9CELL</name>
<dbReference type="Pfam" id="PF03551">
    <property type="entry name" value="PadR"/>
    <property type="match status" value="1"/>
</dbReference>
<organism evidence="2 3">
    <name type="scientific">Cellulomonas hominis</name>
    <dbReference type="NCBI Taxonomy" id="156981"/>
    <lineage>
        <taxon>Bacteria</taxon>
        <taxon>Bacillati</taxon>
        <taxon>Actinomycetota</taxon>
        <taxon>Actinomycetes</taxon>
        <taxon>Micrococcales</taxon>
        <taxon>Cellulomonadaceae</taxon>
        <taxon>Cellulomonas</taxon>
    </lineage>
</organism>
<reference evidence="2 3" key="1">
    <citation type="submission" date="2019-05" db="EMBL/GenBank/DDBJ databases">
        <title>Genome sequence of Cellulomonas hominis strain CS1.</title>
        <authorList>
            <person name="Belmont J."/>
            <person name="Maclea K.S."/>
        </authorList>
    </citation>
    <scope>NUCLEOTIDE SEQUENCE [LARGE SCALE GENOMIC DNA]</scope>
    <source>
        <strain evidence="2 3">CS1</strain>
    </source>
</reference>
<dbReference type="OrthoDB" id="8443918at2"/>
<dbReference type="SUPFAM" id="SSF46785">
    <property type="entry name" value="Winged helix' DNA-binding domain"/>
    <property type="match status" value="1"/>
</dbReference>
<sequence>MSYSPRGVFKKEHHVAGALTPLAVAVLGLLVEGPLHPYEMHQVLLHRATDRVVKVRPGSLYHSVDRLHRDGLVRAVGTERAGNRPERTTYEITPAGRDALTEQLAAMIAAPVNEYPRLPLALAESHNLPRDTVLTLLRDRRSRLAAELDDLRAGVERVRAKDLPARYWIDLTYQIAVYETESTWIATFIEGIESGDIAW</sequence>
<dbReference type="InterPro" id="IPR005149">
    <property type="entry name" value="Tscrpt_reg_PadR_N"/>
</dbReference>
<dbReference type="InterPro" id="IPR036388">
    <property type="entry name" value="WH-like_DNA-bd_sf"/>
</dbReference>